<evidence type="ECO:0000313" key="12">
    <source>
        <dbReference type="Proteomes" id="UP001213771"/>
    </source>
</evidence>
<feature type="transmembrane region" description="Helical" evidence="8">
    <location>
        <begin position="263"/>
        <end position="284"/>
    </location>
</feature>
<dbReference type="Pfam" id="PF00664">
    <property type="entry name" value="ABC_membrane"/>
    <property type="match status" value="1"/>
</dbReference>
<dbReference type="GO" id="GO:0005524">
    <property type="term" value="F:ATP binding"/>
    <property type="evidence" value="ECO:0007669"/>
    <property type="project" value="UniProtKB-KW"/>
</dbReference>
<dbReference type="SMART" id="SM00382">
    <property type="entry name" value="AAA"/>
    <property type="match status" value="1"/>
</dbReference>
<comment type="subcellular location">
    <subcellularLocation>
        <location evidence="1">Cell membrane</location>
        <topology evidence="1">Multi-pass membrane protein</topology>
    </subcellularLocation>
</comment>
<feature type="domain" description="ABC transmembrane type-1" evidence="10">
    <location>
        <begin position="59"/>
        <end position="317"/>
    </location>
</feature>
<dbReference type="InterPro" id="IPR027417">
    <property type="entry name" value="P-loop_NTPase"/>
</dbReference>
<dbReference type="InterPro" id="IPR011527">
    <property type="entry name" value="ABC1_TM_dom"/>
</dbReference>
<dbReference type="GO" id="GO:0005886">
    <property type="term" value="C:plasma membrane"/>
    <property type="evidence" value="ECO:0007669"/>
    <property type="project" value="UniProtKB-SubCell"/>
</dbReference>
<dbReference type="AlphaFoldDB" id="A0ABD4WR70"/>
<comment type="caution">
    <text evidence="11">The sequence shown here is derived from an EMBL/GenBank/DDBJ whole genome shotgun (WGS) entry which is preliminary data.</text>
</comment>
<evidence type="ECO:0000256" key="2">
    <source>
        <dbReference type="ARBA" id="ARBA00005417"/>
    </source>
</evidence>
<evidence type="ECO:0000256" key="7">
    <source>
        <dbReference type="ARBA" id="ARBA00023136"/>
    </source>
</evidence>
<dbReference type="Proteomes" id="UP001213771">
    <property type="component" value="Unassembled WGS sequence"/>
</dbReference>
<dbReference type="SUPFAM" id="SSF52540">
    <property type="entry name" value="P-loop containing nucleoside triphosphate hydrolases"/>
    <property type="match status" value="1"/>
</dbReference>
<protein>
    <submittedName>
        <fullName evidence="11">ABC transporter ATP-binding protein</fullName>
    </submittedName>
</protein>
<organism evidence="11 12">
    <name type="scientific">Priestia megaterium</name>
    <name type="common">Bacillus megaterium</name>
    <dbReference type="NCBI Taxonomy" id="1404"/>
    <lineage>
        <taxon>Bacteria</taxon>
        <taxon>Bacillati</taxon>
        <taxon>Bacillota</taxon>
        <taxon>Bacilli</taxon>
        <taxon>Bacillales</taxon>
        <taxon>Bacillaceae</taxon>
        <taxon>Priestia</taxon>
    </lineage>
</organism>
<dbReference type="Gene3D" id="3.40.50.300">
    <property type="entry name" value="P-loop containing nucleotide triphosphate hydrolases"/>
    <property type="match status" value="1"/>
</dbReference>
<sequence length="595" mass="67044">MEPLLYYIKKLHSSTGKIIYFNVFGMAIVSLMEGFGILLIIPLLSIGGVIETNAASSKLSQLFNFLTVLPPSLYLPLILCIYVVIIVGQNLLQRSLAIRDVKVREKFSRDLRIEIYSLLLHSKWALFLRKRKSTLINLLTAELARVIGGINFFLQLLSNTIFMVIQLAIALWLSVKMTLFIVLFGLILGYLSRKFVQRSRNLGRRTSQLGEDYMAGITDQLNGIKDIKSNKLEYSYIDWLRSLTSRMNAEQIEYVRLKSSSQLIYKVSAAILITVFIFISVKAFHAQGEQLLLIILIFSRLWPRFITIQSNFEQIAATLPACQAVTKLIEDCSKEQEFKQADALSLVTKPQIECKDVYFRYKKDSHNYVLKNINLVIPHNQMTAIVGPSGAGKSTLIDLLMGLNSPERGEVLVNGHPLKDELLLSLRQSISYVPQDSFLFNTSVRENLLTVNAKASERELWEALEFAMADQFVGNLPQGLDTVIGDRGMKISGGERQRLVLARAILKKPALLILDEATSALDTNNENKIKESIERLKGKITIVVVAHRLSTIQAADQVLVLEEGKVIQKGSFDQLVYEEEGGFHKLLEGQFQTVQ</sequence>
<evidence type="ECO:0000256" key="1">
    <source>
        <dbReference type="ARBA" id="ARBA00004651"/>
    </source>
</evidence>
<dbReference type="RefSeq" id="WP_274588828.1">
    <property type="nucleotide sequence ID" value="NZ_JARAOX010000161.1"/>
</dbReference>
<keyword evidence="4" id="KW-0547">Nucleotide-binding</keyword>
<evidence type="ECO:0000313" key="11">
    <source>
        <dbReference type="EMBL" id="MDD9782711.1"/>
    </source>
</evidence>
<feature type="transmembrane region" description="Helical" evidence="8">
    <location>
        <begin position="160"/>
        <end position="191"/>
    </location>
</feature>
<evidence type="ECO:0000256" key="6">
    <source>
        <dbReference type="ARBA" id="ARBA00022989"/>
    </source>
</evidence>
<dbReference type="InterPro" id="IPR036640">
    <property type="entry name" value="ABC1_TM_sf"/>
</dbReference>
<accession>A0ABD4WR70</accession>
<comment type="similarity">
    <text evidence="2">Belongs to the ABC transporter superfamily.</text>
</comment>
<evidence type="ECO:0000256" key="4">
    <source>
        <dbReference type="ARBA" id="ARBA00022741"/>
    </source>
</evidence>
<evidence type="ECO:0000256" key="3">
    <source>
        <dbReference type="ARBA" id="ARBA00022692"/>
    </source>
</evidence>
<feature type="transmembrane region" description="Helical" evidence="8">
    <location>
        <begin position="73"/>
        <end position="92"/>
    </location>
</feature>
<keyword evidence="5 11" id="KW-0067">ATP-binding</keyword>
<dbReference type="InterPro" id="IPR003593">
    <property type="entry name" value="AAA+_ATPase"/>
</dbReference>
<dbReference type="FunFam" id="3.40.50.300:FF:000218">
    <property type="entry name" value="Multidrug ABC transporter ATP-binding protein"/>
    <property type="match status" value="1"/>
</dbReference>
<feature type="transmembrane region" description="Helical" evidence="8">
    <location>
        <begin position="135"/>
        <end position="154"/>
    </location>
</feature>
<feature type="transmembrane region" description="Helical" evidence="8">
    <location>
        <begin position="21"/>
        <end position="50"/>
    </location>
</feature>
<evidence type="ECO:0000259" key="9">
    <source>
        <dbReference type="PROSITE" id="PS50893"/>
    </source>
</evidence>
<dbReference type="Pfam" id="PF00005">
    <property type="entry name" value="ABC_tran"/>
    <property type="match status" value="1"/>
</dbReference>
<keyword evidence="7 8" id="KW-0472">Membrane</keyword>
<dbReference type="InterPro" id="IPR017871">
    <property type="entry name" value="ABC_transporter-like_CS"/>
</dbReference>
<gene>
    <name evidence="11" type="ORF">PVE99_09880</name>
</gene>
<dbReference type="InterPro" id="IPR003439">
    <property type="entry name" value="ABC_transporter-like_ATP-bd"/>
</dbReference>
<feature type="domain" description="ABC transporter" evidence="9">
    <location>
        <begin position="352"/>
        <end position="588"/>
    </location>
</feature>
<name>A0ABD4WR70_PRIMG</name>
<evidence type="ECO:0000259" key="10">
    <source>
        <dbReference type="PROSITE" id="PS50929"/>
    </source>
</evidence>
<keyword evidence="6 8" id="KW-1133">Transmembrane helix</keyword>
<dbReference type="PANTHER" id="PTHR24221:SF654">
    <property type="entry name" value="ATP-BINDING CASSETTE SUB-FAMILY B MEMBER 6"/>
    <property type="match status" value="1"/>
</dbReference>
<reference evidence="11 12" key="1">
    <citation type="submission" date="2023-02" db="EMBL/GenBank/DDBJ databases">
        <authorList>
            <person name="Olszewska D."/>
        </authorList>
    </citation>
    <scope>NUCLEOTIDE SEQUENCE [LARGE SCALE GENOMIC DNA]</scope>
    <source>
        <strain evidence="11 12">FDU301</strain>
    </source>
</reference>
<dbReference type="EMBL" id="JARAOX010000161">
    <property type="protein sequence ID" value="MDD9782711.1"/>
    <property type="molecule type" value="Genomic_DNA"/>
</dbReference>
<dbReference type="Gene3D" id="1.20.1560.10">
    <property type="entry name" value="ABC transporter type 1, transmembrane domain"/>
    <property type="match status" value="1"/>
</dbReference>
<dbReference type="PANTHER" id="PTHR24221">
    <property type="entry name" value="ATP-BINDING CASSETTE SUB-FAMILY B"/>
    <property type="match status" value="1"/>
</dbReference>
<dbReference type="PROSITE" id="PS50929">
    <property type="entry name" value="ABC_TM1F"/>
    <property type="match status" value="1"/>
</dbReference>
<keyword evidence="3 8" id="KW-0812">Transmembrane</keyword>
<dbReference type="PROSITE" id="PS50893">
    <property type="entry name" value="ABC_TRANSPORTER_2"/>
    <property type="match status" value="1"/>
</dbReference>
<dbReference type="SUPFAM" id="SSF90123">
    <property type="entry name" value="ABC transporter transmembrane region"/>
    <property type="match status" value="1"/>
</dbReference>
<dbReference type="PROSITE" id="PS00211">
    <property type="entry name" value="ABC_TRANSPORTER_1"/>
    <property type="match status" value="1"/>
</dbReference>
<evidence type="ECO:0000256" key="8">
    <source>
        <dbReference type="SAM" id="Phobius"/>
    </source>
</evidence>
<dbReference type="InterPro" id="IPR039421">
    <property type="entry name" value="Type_1_exporter"/>
</dbReference>
<proteinExistence type="inferred from homology"/>
<evidence type="ECO:0000256" key="5">
    <source>
        <dbReference type="ARBA" id="ARBA00022840"/>
    </source>
</evidence>